<sequence length="675" mass="71871">MSPSTERAGSPPAQQADIDQAQEDGHDRTVVAASGGKIDAITLSSGGLAEISRSVQLHDGQALRVQVPLEQVNDILKSLVVRDPAGTIGSVSLDGLSPVEETFRRLPFSGEDLGSLPDLARDLQGVKVRARSGGRSVEGLVLGVDDAARAADGRHDESETHAPVLSVMQDDGAIQALALGSDATLDVLDPAMRAKIRHAALVSGRGRNDEVRVLDIGLTGTGDRSVGLSYVVPAPVWKTAYRLIANDEGHARLQAWAIIENATGEDWRDVQITLSSGKPVTLSQQLFKRYWHARPEVPVQAQSAQAPRPDSEKGVPAMHAKAIPAPAPMLAARGLRNGVAQRETAQDSIAPSRPQQQAVAVESDTSASYMLPEMVTLAAGKTYTAPFVDARINAERVSLYQAGQQGTHPVVALFLKNDTQASLPPGILTVYDQGGYVGDAQLAGIPKGESRMVSFAGDAKVTVRRDSVPQEEVSKVTVADGVLKIKRVARLVTTYSVTGAADAPRTVIIEHPRRQGWTLSSDALDSTTASRYRLKLVLKAAGQGKVSAVESQTRSETFSLVDADADTLMQWSGSAADPETAKQLAHLAELRSAVARAQEALSKTEAELKQAAQDQARIRDNLAAVPAQSELAQRYLTMLATEEDRIGGLRTDANRARANLEKAVENMTAFIKTLA</sequence>
<keyword evidence="5" id="KW-1185">Reference proteome</keyword>
<dbReference type="PANTHER" id="PTHR31005">
    <property type="entry name" value="DUF4139 DOMAIN-CONTAINING PROTEIN"/>
    <property type="match status" value="1"/>
</dbReference>
<dbReference type="InterPro" id="IPR011935">
    <property type="entry name" value="CHP02231"/>
</dbReference>
<evidence type="ECO:0000256" key="2">
    <source>
        <dbReference type="SAM" id="MobiDB-lite"/>
    </source>
</evidence>
<evidence type="ECO:0000256" key="1">
    <source>
        <dbReference type="SAM" id="Coils"/>
    </source>
</evidence>
<dbReference type="Proteomes" id="UP000580517">
    <property type="component" value="Unassembled WGS sequence"/>
</dbReference>
<dbReference type="Pfam" id="PF13598">
    <property type="entry name" value="DUF4139"/>
    <property type="match status" value="1"/>
</dbReference>
<evidence type="ECO:0000259" key="3">
    <source>
        <dbReference type="Pfam" id="PF13598"/>
    </source>
</evidence>
<reference evidence="4 5" key="1">
    <citation type="submission" date="2020-07" db="EMBL/GenBank/DDBJ databases">
        <title>Taxonomic revisions and descriptions of new bacterial species based on genomic comparisons in the high-G+C-content subgroup of the family Alcaligenaceae.</title>
        <authorList>
            <person name="Szabo A."/>
            <person name="Felfoldi T."/>
        </authorList>
    </citation>
    <scope>NUCLEOTIDE SEQUENCE [LARGE SCALE GENOMIC DNA]</scope>
    <source>
        <strain evidence="4 5">DSM 25264</strain>
    </source>
</reference>
<dbReference type="RefSeq" id="WP_167668832.1">
    <property type="nucleotide sequence ID" value="NZ_JACCEW010000001.1"/>
</dbReference>
<name>A0A853F8X9_9BURK</name>
<accession>A0A853F8X9</accession>
<dbReference type="EMBL" id="JACCEW010000001">
    <property type="protein sequence ID" value="NYT36042.1"/>
    <property type="molecule type" value="Genomic_DNA"/>
</dbReference>
<dbReference type="InterPro" id="IPR037291">
    <property type="entry name" value="DUF4139"/>
</dbReference>
<feature type="region of interest" description="Disordered" evidence="2">
    <location>
        <begin position="1"/>
        <end position="27"/>
    </location>
</feature>
<dbReference type="AlphaFoldDB" id="A0A853F8X9"/>
<dbReference type="PANTHER" id="PTHR31005:SF8">
    <property type="entry name" value="DUF4139 DOMAIN-CONTAINING PROTEIN"/>
    <property type="match status" value="1"/>
</dbReference>
<organism evidence="4 5">
    <name type="scientific">Allopusillimonas soli</name>
    <dbReference type="NCBI Taxonomy" id="659016"/>
    <lineage>
        <taxon>Bacteria</taxon>
        <taxon>Pseudomonadati</taxon>
        <taxon>Pseudomonadota</taxon>
        <taxon>Betaproteobacteria</taxon>
        <taxon>Burkholderiales</taxon>
        <taxon>Alcaligenaceae</taxon>
        <taxon>Allopusillimonas</taxon>
    </lineage>
</organism>
<evidence type="ECO:0000313" key="5">
    <source>
        <dbReference type="Proteomes" id="UP000580517"/>
    </source>
</evidence>
<proteinExistence type="predicted"/>
<protein>
    <submittedName>
        <fullName evidence="4">DUF4139 domain-containing protein</fullName>
    </submittedName>
</protein>
<evidence type="ECO:0000313" key="4">
    <source>
        <dbReference type="EMBL" id="NYT36042.1"/>
    </source>
</evidence>
<feature type="domain" description="DUF4139" evidence="3">
    <location>
        <begin position="228"/>
        <end position="512"/>
    </location>
</feature>
<comment type="caution">
    <text evidence="4">The sequence shown here is derived from an EMBL/GenBank/DDBJ whole genome shotgun (WGS) entry which is preliminary data.</text>
</comment>
<gene>
    <name evidence="4" type="ORF">H0A68_04090</name>
</gene>
<keyword evidence="1" id="KW-0175">Coiled coil</keyword>
<feature type="coiled-coil region" evidence="1">
    <location>
        <begin position="587"/>
        <end position="621"/>
    </location>
</feature>